<dbReference type="InterPro" id="IPR042241">
    <property type="entry name" value="GCP_C_sf"/>
</dbReference>
<evidence type="ECO:0000259" key="8">
    <source>
        <dbReference type="Pfam" id="PF17681"/>
    </source>
</evidence>
<dbReference type="GO" id="GO:0000930">
    <property type="term" value="C:gamma-tubulin complex"/>
    <property type="evidence" value="ECO:0007669"/>
    <property type="project" value="TreeGrafter"/>
</dbReference>
<protein>
    <recommendedName>
        <fullName evidence="5">Gamma-tubulin complex component</fullName>
    </recommendedName>
</protein>
<feature type="compositionally biased region" description="Polar residues" evidence="6">
    <location>
        <begin position="152"/>
        <end position="172"/>
    </location>
</feature>
<gene>
    <name evidence="9" type="ORF">ANE_LOCUS6366</name>
</gene>
<keyword evidence="4 5" id="KW-0206">Cytoskeleton</keyword>
<proteinExistence type="inferred from homology"/>
<comment type="subcellular location">
    <subcellularLocation>
        <location evidence="5">Cytoplasm</location>
        <location evidence="5">Cytoskeleton</location>
        <location evidence="5">Microtubule organizing center</location>
    </subcellularLocation>
</comment>
<evidence type="ECO:0000256" key="6">
    <source>
        <dbReference type="SAM" id="MobiDB-lite"/>
    </source>
</evidence>
<feature type="region of interest" description="Disordered" evidence="6">
    <location>
        <begin position="349"/>
        <end position="374"/>
    </location>
</feature>
<dbReference type="GO" id="GO:0000922">
    <property type="term" value="C:spindle pole"/>
    <property type="evidence" value="ECO:0007669"/>
    <property type="project" value="InterPro"/>
</dbReference>
<feature type="domain" description="Gamma tubulin complex component C-terminal" evidence="7">
    <location>
        <begin position="719"/>
        <end position="1036"/>
    </location>
</feature>
<dbReference type="GO" id="GO:0007020">
    <property type="term" value="P:microtubule nucleation"/>
    <property type="evidence" value="ECO:0007669"/>
    <property type="project" value="InterPro"/>
</dbReference>
<dbReference type="GO" id="GO:0043015">
    <property type="term" value="F:gamma-tubulin binding"/>
    <property type="evidence" value="ECO:0007669"/>
    <property type="project" value="InterPro"/>
</dbReference>
<dbReference type="GO" id="GO:0051225">
    <property type="term" value="P:spindle assembly"/>
    <property type="evidence" value="ECO:0007669"/>
    <property type="project" value="TreeGrafter"/>
</dbReference>
<evidence type="ECO:0000256" key="4">
    <source>
        <dbReference type="ARBA" id="ARBA00023212"/>
    </source>
</evidence>
<comment type="function">
    <text evidence="5">Component of the gamma-tubulin ring complex (gTuRC) which mediates microtubule nucleation.</text>
</comment>
<evidence type="ECO:0000256" key="3">
    <source>
        <dbReference type="ARBA" id="ARBA00022701"/>
    </source>
</evidence>
<dbReference type="Pfam" id="PF04130">
    <property type="entry name" value="GCP_C_terminal"/>
    <property type="match status" value="1"/>
</dbReference>
<evidence type="ECO:0000256" key="5">
    <source>
        <dbReference type="RuleBase" id="RU363050"/>
    </source>
</evidence>
<comment type="similarity">
    <text evidence="1 5">Belongs to the TUBGCP family.</text>
</comment>
<dbReference type="Proteomes" id="UP000489600">
    <property type="component" value="Unassembled WGS sequence"/>
</dbReference>
<dbReference type="OrthoDB" id="66546at2759"/>
<comment type="caution">
    <text evidence="9">The sequence shown here is derived from an EMBL/GenBank/DDBJ whole genome shotgun (WGS) entry which is preliminary data.</text>
</comment>
<keyword evidence="10" id="KW-1185">Reference proteome</keyword>
<dbReference type="InterPro" id="IPR007259">
    <property type="entry name" value="GCP"/>
</dbReference>
<dbReference type="GO" id="GO:0051011">
    <property type="term" value="F:microtubule minus-end binding"/>
    <property type="evidence" value="ECO:0007669"/>
    <property type="project" value="TreeGrafter"/>
</dbReference>
<dbReference type="GO" id="GO:0031122">
    <property type="term" value="P:cytoplasmic microtubule organization"/>
    <property type="evidence" value="ECO:0007669"/>
    <property type="project" value="TreeGrafter"/>
</dbReference>
<dbReference type="GO" id="GO:0051321">
    <property type="term" value="P:meiotic cell cycle"/>
    <property type="evidence" value="ECO:0007669"/>
    <property type="project" value="TreeGrafter"/>
</dbReference>
<evidence type="ECO:0000313" key="9">
    <source>
        <dbReference type="EMBL" id="VVA95921.1"/>
    </source>
</evidence>
<dbReference type="GO" id="GO:0005874">
    <property type="term" value="C:microtubule"/>
    <property type="evidence" value="ECO:0007669"/>
    <property type="project" value="UniProtKB-KW"/>
</dbReference>
<dbReference type="AlphaFoldDB" id="A0A565B2N5"/>
<evidence type="ECO:0000313" key="10">
    <source>
        <dbReference type="Proteomes" id="UP000489600"/>
    </source>
</evidence>
<dbReference type="PANTHER" id="PTHR19302">
    <property type="entry name" value="GAMMA TUBULIN COMPLEX PROTEIN"/>
    <property type="match status" value="1"/>
</dbReference>
<keyword evidence="2 5" id="KW-0963">Cytoplasm</keyword>
<sequence>MEELSEILKNNSTEDITWFCSLSESELDLLTSIKKLAIQRARISGYEELAEKFDLKNLLALGLVVMDYVKKKVQDDTSLTASVVHQVRFLDNCNLLKTNVDDSIDIEEILIEICNKKSRRKSRKRRLVDAIEQVAKPSYGVVASGRSRLLRNPNSGADVQSPSLDTLRTDSSPSDRERIGSGNVTNSILQFLSLQTLFDSPDDVDRFSELKLGYESLICLNQAFMYFSLVFCAEYLLQVVRGAIPHAYFESNSTISTAEIAVHVLDYLYKRLDEVCLVQGGEVEGFHMLLQIFAGSLLPYVEGLDSWLFEGTLDDPFEELFFTANQSVSVNDAVFWEKSYLLTKVPSPKSNVASLDDKKETSGNDSNSSLASDKDKEQNTRVLCPLFIKDICKSIVSAGKSLQLMQHIPSTSSENSGKIPFHGRNGSGNSGCGTLRAKKSTADLSLSEVFCLTLAGLIGHGDHVSRYLWKDEADEWEISSTLASYISGELVNEMGDKDLPVLACSERMWYKLLVGAVQEKRSMEAKSEHQSAYNVTGVKDEKNGLAAGKALQGLFCHENLVVSVSKMDLERTKNAWEALNLSQNYCLPSLNDESLLSAVFEGSGLTDAGLSGTNYKFGFQFGRSEYLSSQDDTKILESLFPFPTLLPSFQPKLHMSEFLPCQKNSTLPSRVLSWMLKTEPSYTPLPVVIMQECFTIYIRRQVDYIGKVILTKLMNDWKLLHELAVLRAIYLLGSGDLLQHFLTVIFDRLGKGEASNDDFELNIILQESIRNSADAMLLSSPDSLVVSISGEGCLDRDKDNKGDVIPVSSTRKSRINNFGIDCLDSLKFTYKVPWPLELIANSEAIKKYNQVMGFLLKVKRAKYVLDKARRWMWKGKGSATKIRKHHWLLEQKLLNFVDAFHQYVMDRVYHTAWRELCEAMVKAGSLDEVIYVHETYLLSIQRQCFVVQEKLWAIIASRINMILGLALEFYTIQQTLSSGGAVSAIKARCEMEIDRIEKQFEDCIAFLLRVLSSKLNVGHFPHLADLVTRINYNYHYMSDTGSLMTVSGAETNSSRPWTTKSDAH</sequence>
<organism evidence="9 10">
    <name type="scientific">Arabis nemorensis</name>
    <dbReference type="NCBI Taxonomy" id="586526"/>
    <lineage>
        <taxon>Eukaryota</taxon>
        <taxon>Viridiplantae</taxon>
        <taxon>Streptophyta</taxon>
        <taxon>Embryophyta</taxon>
        <taxon>Tracheophyta</taxon>
        <taxon>Spermatophyta</taxon>
        <taxon>Magnoliopsida</taxon>
        <taxon>eudicotyledons</taxon>
        <taxon>Gunneridae</taxon>
        <taxon>Pentapetalae</taxon>
        <taxon>rosids</taxon>
        <taxon>malvids</taxon>
        <taxon>Brassicales</taxon>
        <taxon>Brassicaceae</taxon>
        <taxon>Arabideae</taxon>
        <taxon>Arabis</taxon>
    </lineage>
</organism>
<feature type="region of interest" description="Disordered" evidence="6">
    <location>
        <begin position="151"/>
        <end position="181"/>
    </location>
</feature>
<dbReference type="GO" id="GO:0000278">
    <property type="term" value="P:mitotic cell cycle"/>
    <property type="evidence" value="ECO:0007669"/>
    <property type="project" value="TreeGrafter"/>
</dbReference>
<dbReference type="FunFam" id="1.20.120.1900:FF:000008">
    <property type="entry name" value="Gamma-tubulin complex component"/>
    <property type="match status" value="1"/>
</dbReference>
<evidence type="ECO:0000256" key="2">
    <source>
        <dbReference type="ARBA" id="ARBA00022490"/>
    </source>
</evidence>
<keyword evidence="3 5" id="KW-0493">Microtubule</keyword>
<name>A0A565B2N5_9BRAS</name>
<dbReference type="Gene3D" id="1.20.120.1900">
    <property type="entry name" value="Gamma-tubulin complex, C-terminal domain"/>
    <property type="match status" value="1"/>
</dbReference>
<dbReference type="InterPro" id="IPR041470">
    <property type="entry name" value="GCP_N"/>
</dbReference>
<reference evidence="9" key="1">
    <citation type="submission" date="2019-07" db="EMBL/GenBank/DDBJ databases">
        <authorList>
            <person name="Dittberner H."/>
        </authorList>
    </citation>
    <scope>NUCLEOTIDE SEQUENCE [LARGE SCALE GENOMIC DNA]</scope>
</reference>
<evidence type="ECO:0000256" key="1">
    <source>
        <dbReference type="ARBA" id="ARBA00010337"/>
    </source>
</evidence>
<dbReference type="InterPro" id="IPR040457">
    <property type="entry name" value="GCP_C"/>
</dbReference>
<evidence type="ECO:0000259" key="7">
    <source>
        <dbReference type="Pfam" id="PF04130"/>
    </source>
</evidence>
<feature type="domain" description="Gamma tubulin complex component protein N-terminal" evidence="8">
    <location>
        <begin position="263"/>
        <end position="411"/>
    </location>
</feature>
<dbReference type="Pfam" id="PF17681">
    <property type="entry name" value="GCP_N_terminal"/>
    <property type="match status" value="1"/>
</dbReference>
<dbReference type="EMBL" id="CABITT030000002">
    <property type="protein sequence ID" value="VVA95921.1"/>
    <property type="molecule type" value="Genomic_DNA"/>
</dbReference>
<accession>A0A565B2N5</accession>
<dbReference type="PANTHER" id="PTHR19302:SF33">
    <property type="entry name" value="GAMMA-TUBULIN COMPLEX COMPONENT 5"/>
    <property type="match status" value="1"/>
</dbReference>